<evidence type="ECO:0008006" key="5">
    <source>
        <dbReference type="Google" id="ProtNLM"/>
    </source>
</evidence>
<feature type="coiled-coil region" evidence="2">
    <location>
        <begin position="94"/>
        <end position="177"/>
    </location>
</feature>
<protein>
    <recommendedName>
        <fullName evidence="5">Phage shock protein A</fullName>
    </recommendedName>
</protein>
<dbReference type="InterPro" id="IPR007157">
    <property type="entry name" value="PspA_VIPP1"/>
</dbReference>
<dbReference type="Proteomes" id="UP000094828">
    <property type="component" value="Unassembled WGS sequence"/>
</dbReference>
<dbReference type="RefSeq" id="WP_068846458.1">
    <property type="nucleotide sequence ID" value="NZ_LYDR01000039.1"/>
</dbReference>
<dbReference type="EMBL" id="LYDR01000039">
    <property type="protein sequence ID" value="ODA34924.1"/>
    <property type="molecule type" value="Genomic_DNA"/>
</dbReference>
<dbReference type="AlphaFoldDB" id="A0A1C3ENX2"/>
<dbReference type="PANTHER" id="PTHR31088:SF6">
    <property type="entry name" value="PHAGE SHOCK PROTEIN A"/>
    <property type="match status" value="1"/>
</dbReference>
<evidence type="ECO:0000256" key="2">
    <source>
        <dbReference type="SAM" id="Coils"/>
    </source>
</evidence>
<evidence type="ECO:0000313" key="3">
    <source>
        <dbReference type="EMBL" id="ODA34924.1"/>
    </source>
</evidence>
<dbReference type="OrthoDB" id="9779630at2"/>
<dbReference type="PANTHER" id="PTHR31088">
    <property type="entry name" value="MEMBRANE-ASSOCIATED PROTEIN VIPP1, CHLOROPLASTIC"/>
    <property type="match status" value="1"/>
</dbReference>
<keyword evidence="2" id="KW-0175">Coiled coil</keyword>
<gene>
    <name evidence="3" type="ORF">A6X21_04585</name>
</gene>
<reference evidence="3 4" key="1">
    <citation type="submission" date="2016-05" db="EMBL/GenBank/DDBJ databases">
        <title>Genomic and physiological characterization of Planctopirus sp. isolated from fresh water lake.</title>
        <authorList>
            <person name="Subhash Y."/>
            <person name="Ramana C."/>
        </authorList>
    </citation>
    <scope>NUCLEOTIDE SEQUENCE [LARGE SCALE GENOMIC DNA]</scope>
    <source>
        <strain evidence="3 4">JC280</strain>
    </source>
</reference>
<evidence type="ECO:0000256" key="1">
    <source>
        <dbReference type="ARBA" id="ARBA00043985"/>
    </source>
</evidence>
<sequence>MNYFSRLTDIVTCNLSQLLKDETDPVQALEKIIEEMDQGIAGARRSVTAARLAVDRMEGEISERRTQIMAWQNRAKTELQGGNESGARLALARKTEVEDLVAGLQQQHRAAQNTFEQLQTTERALESKKAEAVRKLASLRAGYATDETEDFPQEGGISLQQDRNERINADLDALRKELLAG</sequence>
<proteinExistence type="inferred from homology"/>
<dbReference type="STRING" id="1841610.A6X21_04585"/>
<dbReference type="Pfam" id="PF04012">
    <property type="entry name" value="PspA_IM30"/>
    <property type="match status" value="1"/>
</dbReference>
<organism evidence="3 4">
    <name type="scientific">Planctopirus hydrillae</name>
    <dbReference type="NCBI Taxonomy" id="1841610"/>
    <lineage>
        <taxon>Bacteria</taxon>
        <taxon>Pseudomonadati</taxon>
        <taxon>Planctomycetota</taxon>
        <taxon>Planctomycetia</taxon>
        <taxon>Planctomycetales</taxon>
        <taxon>Planctomycetaceae</taxon>
        <taxon>Planctopirus</taxon>
    </lineage>
</organism>
<name>A0A1C3ENX2_9PLAN</name>
<comment type="similarity">
    <text evidence="1">Belongs to the PspA/Vipp/IM30 family.</text>
</comment>
<evidence type="ECO:0000313" key="4">
    <source>
        <dbReference type="Proteomes" id="UP000094828"/>
    </source>
</evidence>
<comment type="caution">
    <text evidence="3">The sequence shown here is derived from an EMBL/GenBank/DDBJ whole genome shotgun (WGS) entry which is preliminary data.</text>
</comment>
<keyword evidence="4" id="KW-1185">Reference proteome</keyword>
<accession>A0A1C3ENX2</accession>